<feature type="region of interest" description="Disordered" evidence="1">
    <location>
        <begin position="1"/>
        <end position="25"/>
    </location>
</feature>
<dbReference type="WormBase" id="Bm11010">
    <property type="protein sequence ID" value="BM19405"/>
    <property type="gene ID" value="WBGene00231271"/>
</dbReference>
<evidence type="ECO:0000313" key="6">
    <source>
        <dbReference type="WormBase" id="Bm11010"/>
    </source>
</evidence>
<reference evidence="2 4" key="1">
    <citation type="journal article" date="2007" name="Science">
        <title>Draft genome of the filarial nematode parasite Brugia malayi.</title>
        <authorList>
            <person name="Ghedin E."/>
            <person name="Wang S."/>
            <person name="Spiro D."/>
            <person name="Caler E."/>
            <person name="Zhao Q."/>
            <person name="Crabtree J."/>
            <person name="Allen J.E."/>
            <person name="Delcher A.L."/>
            <person name="Guiliano D.B."/>
            <person name="Miranda-Saavedra D."/>
            <person name="Angiuoli S.V."/>
            <person name="Creasy T."/>
            <person name="Amedeo P."/>
            <person name="Haas B."/>
            <person name="El-Sayed N.M."/>
            <person name="Wortman J.R."/>
            <person name="Feldblyum T."/>
            <person name="Tallon L."/>
            <person name="Schatz M."/>
            <person name="Shumway M."/>
            <person name="Koo H."/>
            <person name="Salzberg S.L."/>
            <person name="Schobel S."/>
            <person name="Pertea M."/>
            <person name="Pop M."/>
            <person name="White O."/>
            <person name="Barton G.J."/>
            <person name="Carlow C.K."/>
            <person name="Crawford M.J."/>
            <person name="Daub J."/>
            <person name="Dimmic M.W."/>
            <person name="Estes C.F."/>
            <person name="Foster J.M."/>
            <person name="Ganatra M."/>
            <person name="Gregory W.F."/>
            <person name="Johnson N.M."/>
            <person name="Jin J."/>
            <person name="Komuniecki R."/>
            <person name="Korf I."/>
            <person name="Kumar S."/>
            <person name="Laney S."/>
            <person name="Li B.W."/>
            <person name="Li W."/>
            <person name="Lindblom T.H."/>
            <person name="Lustigman S."/>
            <person name="Ma D."/>
            <person name="Maina C.V."/>
            <person name="Martin D.M."/>
            <person name="McCarter J.P."/>
            <person name="McReynolds L."/>
            <person name="Mitreva M."/>
            <person name="Nutman T.B."/>
            <person name="Parkinson J."/>
            <person name="Peregrin-Alvarez J.M."/>
            <person name="Poole C."/>
            <person name="Ren Q."/>
            <person name="Saunders L."/>
            <person name="Sluder A.E."/>
            <person name="Smith K."/>
            <person name="Stanke M."/>
            <person name="Unnasch T.R."/>
            <person name="Ware J."/>
            <person name="Wei A.D."/>
            <person name="Weil G."/>
            <person name="Williams D.J."/>
            <person name="Zhang Y."/>
            <person name="Williams S.A."/>
            <person name="Fraser-Liggett C."/>
            <person name="Slatko B."/>
            <person name="Blaxter M.L."/>
            <person name="Scott A.L."/>
        </authorList>
    </citation>
    <scope>NUCLEOTIDE SEQUENCE</scope>
    <source>
        <strain evidence="2 4">FR3</strain>
    </source>
</reference>
<evidence type="ECO:0000313" key="3">
    <source>
        <dbReference type="EMBL" id="VIO86701.1"/>
    </source>
</evidence>
<reference evidence="5" key="4">
    <citation type="submission" date="2019-12" db="UniProtKB">
        <authorList>
            <consortium name="WormBaseParasite"/>
        </authorList>
    </citation>
    <scope>IDENTIFICATION</scope>
</reference>
<dbReference type="GeneID" id="66057530"/>
<accession>A0A0K0IQB0</accession>
<evidence type="ECO:0000256" key="1">
    <source>
        <dbReference type="SAM" id="MobiDB-lite"/>
    </source>
</evidence>
<keyword evidence="4" id="KW-1185">Reference proteome</keyword>
<dbReference type="Proteomes" id="UP000006672">
    <property type="component" value="Unassembled WGS sequence"/>
</dbReference>
<reference evidence="2" key="2">
    <citation type="submission" date="2012-12" db="EMBL/GenBank/DDBJ databases">
        <authorList>
            <person name="Gao Y.W."/>
            <person name="Fan S.T."/>
            <person name="Sun H.T."/>
            <person name="Wang Z."/>
            <person name="Gao X.L."/>
            <person name="Li Y.G."/>
            <person name="Wang T.C."/>
            <person name="Zhang K."/>
            <person name="Xu W.W."/>
            <person name="Yu Z.J."/>
            <person name="Xia X.Z."/>
        </authorList>
    </citation>
    <scope>NUCLEOTIDE SEQUENCE</scope>
    <source>
        <strain evidence="2">FR3</strain>
    </source>
</reference>
<accession>A0A4E9ER89</accession>
<dbReference type="OrthoDB" id="10543271at2759"/>
<reference evidence="3" key="3">
    <citation type="submission" date="2019-04" db="EMBL/GenBank/DDBJ databases">
        <authorList>
            <person name="Howe K."/>
            <person name="Paulini M."/>
            <person name="Williams G."/>
        </authorList>
    </citation>
    <scope>NUCLEOTIDE SEQUENCE [LARGE SCALE GENOMIC DNA]</scope>
    <source>
        <strain evidence="3">FR3</strain>
    </source>
</reference>
<dbReference type="EMBL" id="LN857014">
    <property type="protein sequence ID" value="CDQ00979.1"/>
    <property type="molecule type" value="Genomic_DNA"/>
</dbReference>
<dbReference type="RefSeq" id="XP_042929655.1">
    <property type="nucleotide sequence ID" value="XM_043073721.1"/>
</dbReference>
<dbReference type="KEGG" id="bmy:BM_BM11010"/>
<evidence type="ECO:0000313" key="2">
    <source>
        <dbReference type="EMBL" id="CDQ00979.1"/>
    </source>
</evidence>
<gene>
    <name evidence="2 5 6" type="ORF">Bm11010</name>
    <name evidence="3" type="ORF">BM_BM11010</name>
    <name evidence="2" type="ORF">BM_Bm11010</name>
</gene>
<dbReference type="AlphaFoldDB" id="A0A0K0IQB0"/>
<organism evidence="2">
    <name type="scientific">Brugia malayi</name>
    <name type="common">Filarial nematode worm</name>
    <dbReference type="NCBI Taxonomy" id="6279"/>
    <lineage>
        <taxon>Eukaryota</taxon>
        <taxon>Metazoa</taxon>
        <taxon>Ecdysozoa</taxon>
        <taxon>Nematoda</taxon>
        <taxon>Chromadorea</taxon>
        <taxon>Rhabditida</taxon>
        <taxon>Spirurina</taxon>
        <taxon>Spiruromorpha</taxon>
        <taxon>Filarioidea</taxon>
        <taxon>Onchocercidae</taxon>
        <taxon>Brugia</taxon>
    </lineage>
</organism>
<proteinExistence type="predicted"/>
<name>A0A0K0IQB0_BRUMA</name>
<protein>
    <submittedName>
        <fullName evidence="2 5">Bm11010</fullName>
    </submittedName>
</protein>
<evidence type="ECO:0000313" key="4">
    <source>
        <dbReference type="Proteomes" id="UP000006672"/>
    </source>
</evidence>
<dbReference type="WBParaSite" id="Bm11010.1">
    <property type="protein sequence ID" value="Bm11010.1"/>
    <property type="gene ID" value="WBGene00231271"/>
</dbReference>
<sequence length="102" mass="11386">MAMQRWVRNQDEAAAQAPYEPTISGSINNQTCMSRWLSANDDNEKYGNLKGEEVKSSKEVVKVVARPYHANATTSVIITNVKRLDILQESLSKSKKTIAEVC</sequence>
<dbReference type="CTD" id="66057530"/>
<dbReference type="EMBL" id="CAAKNF010000196">
    <property type="protein sequence ID" value="VIO86701.1"/>
    <property type="molecule type" value="Genomic_DNA"/>
</dbReference>
<evidence type="ECO:0000313" key="5">
    <source>
        <dbReference type="WBParaSite" id="Bm11010.1"/>
    </source>
</evidence>